<protein>
    <submittedName>
        <fullName evidence="2">Reverse transcriptase domain-containing protein</fullName>
    </submittedName>
</protein>
<gene>
    <name evidence="2" type="ORF">Tci_503659</name>
</gene>
<proteinExistence type="predicted"/>
<dbReference type="AlphaFoldDB" id="A0A699IBN1"/>
<evidence type="ECO:0000313" key="2">
    <source>
        <dbReference type="EMBL" id="GEZ31686.1"/>
    </source>
</evidence>
<feature type="compositionally biased region" description="Polar residues" evidence="1">
    <location>
        <begin position="1"/>
        <end position="18"/>
    </location>
</feature>
<dbReference type="EMBL" id="BKCJ010264616">
    <property type="protein sequence ID" value="GEZ31686.1"/>
    <property type="molecule type" value="Genomic_DNA"/>
</dbReference>
<keyword evidence="2" id="KW-0548">Nucleotidyltransferase</keyword>
<reference evidence="2" key="1">
    <citation type="journal article" date="2019" name="Sci. Rep.">
        <title>Draft genome of Tanacetum cinerariifolium, the natural source of mosquito coil.</title>
        <authorList>
            <person name="Yamashiro T."/>
            <person name="Shiraishi A."/>
            <person name="Satake H."/>
            <person name="Nakayama K."/>
        </authorList>
    </citation>
    <scope>NUCLEOTIDE SEQUENCE</scope>
</reference>
<comment type="caution">
    <text evidence="2">The sequence shown here is derived from an EMBL/GenBank/DDBJ whole genome shotgun (WGS) entry which is preliminary data.</text>
</comment>
<organism evidence="2">
    <name type="scientific">Tanacetum cinerariifolium</name>
    <name type="common">Dalmatian daisy</name>
    <name type="synonym">Chrysanthemum cinerariifolium</name>
    <dbReference type="NCBI Taxonomy" id="118510"/>
    <lineage>
        <taxon>Eukaryota</taxon>
        <taxon>Viridiplantae</taxon>
        <taxon>Streptophyta</taxon>
        <taxon>Embryophyta</taxon>
        <taxon>Tracheophyta</taxon>
        <taxon>Spermatophyta</taxon>
        <taxon>Magnoliopsida</taxon>
        <taxon>eudicotyledons</taxon>
        <taxon>Gunneridae</taxon>
        <taxon>Pentapetalae</taxon>
        <taxon>asterids</taxon>
        <taxon>campanulids</taxon>
        <taxon>Asterales</taxon>
        <taxon>Asteraceae</taxon>
        <taxon>Asteroideae</taxon>
        <taxon>Anthemideae</taxon>
        <taxon>Anthemidinae</taxon>
        <taxon>Tanacetum</taxon>
    </lineage>
</organism>
<feature type="region of interest" description="Disordered" evidence="1">
    <location>
        <begin position="1"/>
        <end position="42"/>
    </location>
</feature>
<feature type="non-terminal residue" evidence="2">
    <location>
        <position position="1"/>
    </location>
</feature>
<feature type="compositionally biased region" description="Basic and acidic residues" evidence="1">
    <location>
        <begin position="31"/>
        <end position="42"/>
    </location>
</feature>
<dbReference type="GO" id="GO:0003964">
    <property type="term" value="F:RNA-directed DNA polymerase activity"/>
    <property type="evidence" value="ECO:0007669"/>
    <property type="project" value="UniProtKB-KW"/>
</dbReference>
<name>A0A699IBN1_TANCI</name>
<keyword evidence="2" id="KW-0695">RNA-directed DNA polymerase</keyword>
<sequence>SSSKLARDQTSNSTSSADPTPKGRIRRSSKQKVENSHFEEHLTPVATMTDNRTMAEMLHAPTEGCAEAIIVPPIFAEQFKLKHSLINMMTSKQFFGLKKDNPHDHGQPAGGLKKNPRQKFDESFLEAWERYKDLLRACPHHDFTELHQLDTFYNALNPADQDSLNAAAVGNLLEKTHVKAVEEINVTCGGAHPYYQCLAAGGNTFLEYWDNIQGYVSAATGNYNQGNPGYRPQGVANQMRPPGSGTLPGNTIANPKGELKAITTRSGLVTEGPTVPNPLKSVNQEEDECVKETYTDPDHAEYNIKVPPPPLVQKPKPSIQRNFVLHTRDSLPPHIPTTYSANSLLEEFADELALISYPLDYDDNRACDIESDIREIEFLLYQANSLLEEFADELALITYPPDYDDNCTCDIESDLREIEFLLYQGEDFDFKDSIDQSDLANLDDLFFDPTPEMFTDEQPPDYSFPPRFDVYLDDFLEIESDAVNFDDDLFDSKGEKIKESELLIDQLDLPCDIHPEYDSFNSQDFSKDDDLPSPDKIGIRPEESFLLHRIY</sequence>
<keyword evidence="2" id="KW-0808">Transferase</keyword>
<accession>A0A699IBN1</accession>
<evidence type="ECO:0000256" key="1">
    <source>
        <dbReference type="SAM" id="MobiDB-lite"/>
    </source>
</evidence>